<evidence type="ECO:0000259" key="8">
    <source>
        <dbReference type="Pfam" id="PF14748"/>
    </source>
</evidence>
<evidence type="ECO:0000256" key="5">
    <source>
        <dbReference type="NCBIfam" id="TIGR00112"/>
    </source>
</evidence>
<dbReference type="GO" id="GO:0004735">
    <property type="term" value="F:pyrroline-5-carboxylate reductase activity"/>
    <property type="evidence" value="ECO:0007669"/>
    <property type="project" value="UniProtKB-UniRule"/>
</dbReference>
<keyword evidence="2 4" id="KW-0521">NADP</keyword>
<keyword evidence="10" id="KW-1185">Reference proteome</keyword>
<evidence type="ECO:0000256" key="3">
    <source>
        <dbReference type="ARBA" id="ARBA00023002"/>
    </source>
</evidence>
<evidence type="ECO:0000259" key="7">
    <source>
        <dbReference type="Pfam" id="PF03807"/>
    </source>
</evidence>
<name>A0A0A8K6G1_9HYPH</name>
<comment type="catalytic activity">
    <reaction evidence="4">
        <text>L-proline + NAD(+) = (S)-1-pyrroline-5-carboxylate + NADH + 2 H(+)</text>
        <dbReference type="Rhea" id="RHEA:14105"/>
        <dbReference type="ChEBI" id="CHEBI:15378"/>
        <dbReference type="ChEBI" id="CHEBI:17388"/>
        <dbReference type="ChEBI" id="CHEBI:57540"/>
        <dbReference type="ChEBI" id="CHEBI:57945"/>
        <dbReference type="ChEBI" id="CHEBI:60039"/>
        <dbReference type="EC" id="1.5.1.2"/>
    </reaction>
</comment>
<evidence type="ECO:0000313" key="9">
    <source>
        <dbReference type="EMBL" id="BAQ18127.1"/>
    </source>
</evidence>
<dbReference type="RefSeq" id="WP_045368164.1">
    <property type="nucleotide sequence ID" value="NZ_AP014648.1"/>
</dbReference>
<protein>
    <recommendedName>
        <fullName evidence="4 5">Pyrroline-5-carboxylate reductase</fullName>
        <shortName evidence="4">P5C reductase</shortName>
        <shortName evidence="4">P5CR</shortName>
        <ecNumber evidence="4 5">1.5.1.2</ecNumber>
    </recommendedName>
    <alternativeName>
        <fullName evidence="4">PCA reductase</fullName>
    </alternativeName>
</protein>
<dbReference type="HOGENOM" id="CLU_042344_0_2_5"/>
<comment type="similarity">
    <text evidence="1 4">Belongs to the pyrroline-5-carboxylate reductase family.</text>
</comment>
<sequence length="273" mass="27608">MTIALNGPLLLVGAGKMGGALLEGWLARGLDPRSVFIQDPALPEGIGELVAAHGIVAGAAPRLPQPPAVIVLAVKPALAGEVLSVIAPSVGAGTVVLSIAAGRTLESLSEPLPETCAVVRAMPNTPASVGEGITVCVANAHVSEPQRQACETLLAAVGEVVWVDEEALMDAVTAVSGSGPAYVFHLVESLEQAGIEAGLPAELAARLARGTVAGAGALLKHSEQDATTLRTNVTSPNGTTAAALEVLMKEDALKRLLARAVAQAAKRSRELSS</sequence>
<keyword evidence="3 4" id="KW-0560">Oxidoreductase</keyword>
<comment type="subcellular location">
    <subcellularLocation>
        <location evidence="4">Cytoplasm</location>
    </subcellularLocation>
</comment>
<evidence type="ECO:0000256" key="4">
    <source>
        <dbReference type="HAMAP-Rule" id="MF_01925"/>
    </source>
</evidence>
<dbReference type="PANTHER" id="PTHR11645:SF0">
    <property type="entry name" value="PYRROLINE-5-CARBOXYLATE REDUCTASE 3"/>
    <property type="match status" value="1"/>
</dbReference>
<feature type="domain" description="Pyrroline-5-carboxylate reductase catalytic N-terminal" evidence="7">
    <location>
        <begin position="11"/>
        <end position="102"/>
    </location>
</feature>
<dbReference type="GO" id="GO:0005737">
    <property type="term" value="C:cytoplasm"/>
    <property type="evidence" value="ECO:0007669"/>
    <property type="project" value="UniProtKB-SubCell"/>
</dbReference>
<dbReference type="Proteomes" id="UP000031643">
    <property type="component" value="Chromosome"/>
</dbReference>
<keyword evidence="4" id="KW-0028">Amino-acid biosynthesis</keyword>
<keyword evidence="4" id="KW-0963">Cytoplasm</keyword>
<evidence type="ECO:0000256" key="2">
    <source>
        <dbReference type="ARBA" id="ARBA00022857"/>
    </source>
</evidence>
<dbReference type="InterPro" id="IPR008927">
    <property type="entry name" value="6-PGluconate_DH-like_C_sf"/>
</dbReference>
<proteinExistence type="inferred from homology"/>
<dbReference type="Gene3D" id="3.40.50.720">
    <property type="entry name" value="NAD(P)-binding Rossmann-like Domain"/>
    <property type="match status" value="1"/>
</dbReference>
<dbReference type="OrthoDB" id="9805754at2"/>
<evidence type="ECO:0000313" key="10">
    <source>
        <dbReference type="Proteomes" id="UP000031643"/>
    </source>
</evidence>
<dbReference type="UniPathway" id="UPA00098">
    <property type="reaction ID" value="UER00361"/>
</dbReference>
<reference evidence="9 10" key="1">
    <citation type="submission" date="2014-09" db="EMBL/GenBank/DDBJ databases">
        <title>Genome sequencing of Methyloceanibacter caenitepidi Gela4.</title>
        <authorList>
            <person name="Takeuchi M."/>
            <person name="Susumu S."/>
            <person name="Kamagata Y."/>
            <person name="Oshima K."/>
            <person name="Hattori M."/>
            <person name="Iwasaki W."/>
        </authorList>
    </citation>
    <scope>NUCLEOTIDE SEQUENCE [LARGE SCALE GENOMIC DNA]</scope>
    <source>
        <strain evidence="9 10">Gela4</strain>
    </source>
</reference>
<gene>
    <name evidence="4" type="primary">proC</name>
    <name evidence="9" type="ORF">GL4_2693</name>
</gene>
<dbReference type="InterPro" id="IPR029036">
    <property type="entry name" value="P5CR_dimer"/>
</dbReference>
<dbReference type="AlphaFoldDB" id="A0A0A8K6G1"/>
<accession>A0A0A8K6G1</accession>
<feature type="domain" description="Pyrroline-5-carboxylate reductase dimerisation" evidence="8">
    <location>
        <begin position="166"/>
        <end position="271"/>
    </location>
</feature>
<dbReference type="NCBIfam" id="TIGR00112">
    <property type="entry name" value="proC"/>
    <property type="match status" value="1"/>
</dbReference>
<dbReference type="HAMAP" id="MF_01925">
    <property type="entry name" value="P5C_reductase"/>
    <property type="match status" value="1"/>
</dbReference>
<dbReference type="InterPro" id="IPR000304">
    <property type="entry name" value="Pyrroline-COOH_reductase"/>
</dbReference>
<dbReference type="Pfam" id="PF14748">
    <property type="entry name" value="P5CR_dimer"/>
    <property type="match status" value="1"/>
</dbReference>
<dbReference type="FunFam" id="1.10.3730.10:FF:000001">
    <property type="entry name" value="Pyrroline-5-carboxylate reductase"/>
    <property type="match status" value="1"/>
</dbReference>
<organism evidence="9 10">
    <name type="scientific">Methyloceanibacter caenitepidi</name>
    <dbReference type="NCBI Taxonomy" id="1384459"/>
    <lineage>
        <taxon>Bacteria</taxon>
        <taxon>Pseudomonadati</taxon>
        <taxon>Pseudomonadota</taxon>
        <taxon>Alphaproteobacteria</taxon>
        <taxon>Hyphomicrobiales</taxon>
        <taxon>Hyphomicrobiaceae</taxon>
        <taxon>Methyloceanibacter</taxon>
    </lineage>
</organism>
<dbReference type="KEGG" id="mcg:GL4_2693"/>
<dbReference type="PIRSF" id="PIRSF000193">
    <property type="entry name" value="Pyrrol-5-carb_rd"/>
    <property type="match status" value="1"/>
</dbReference>
<comment type="function">
    <text evidence="4">Catalyzes the reduction of 1-pyrroline-5-carboxylate (PCA) to L-proline.</text>
</comment>
<dbReference type="InterPro" id="IPR036291">
    <property type="entry name" value="NAD(P)-bd_dom_sf"/>
</dbReference>
<dbReference type="GO" id="GO:0055129">
    <property type="term" value="P:L-proline biosynthetic process"/>
    <property type="evidence" value="ECO:0007669"/>
    <property type="project" value="UniProtKB-UniRule"/>
</dbReference>
<dbReference type="PANTHER" id="PTHR11645">
    <property type="entry name" value="PYRROLINE-5-CARBOXYLATE REDUCTASE"/>
    <property type="match status" value="1"/>
</dbReference>
<dbReference type="STRING" id="1384459.GL4_2693"/>
<feature type="binding site" evidence="6">
    <location>
        <begin position="73"/>
        <end position="76"/>
    </location>
    <ligand>
        <name>NADP(+)</name>
        <dbReference type="ChEBI" id="CHEBI:58349"/>
    </ligand>
</feature>
<comment type="pathway">
    <text evidence="4">Amino-acid biosynthesis; L-proline biosynthesis; L-proline from L-glutamate 5-semialdehyde: step 1/1.</text>
</comment>
<comment type="catalytic activity">
    <reaction evidence="4">
        <text>L-proline + NADP(+) = (S)-1-pyrroline-5-carboxylate + NADPH + 2 H(+)</text>
        <dbReference type="Rhea" id="RHEA:14109"/>
        <dbReference type="ChEBI" id="CHEBI:15378"/>
        <dbReference type="ChEBI" id="CHEBI:17388"/>
        <dbReference type="ChEBI" id="CHEBI:57783"/>
        <dbReference type="ChEBI" id="CHEBI:58349"/>
        <dbReference type="ChEBI" id="CHEBI:60039"/>
        <dbReference type="EC" id="1.5.1.2"/>
    </reaction>
</comment>
<dbReference type="InterPro" id="IPR028939">
    <property type="entry name" value="P5C_Rdtase_cat_N"/>
</dbReference>
<dbReference type="Pfam" id="PF03807">
    <property type="entry name" value="F420_oxidored"/>
    <property type="match status" value="1"/>
</dbReference>
<dbReference type="SUPFAM" id="SSF48179">
    <property type="entry name" value="6-phosphogluconate dehydrogenase C-terminal domain-like"/>
    <property type="match status" value="1"/>
</dbReference>
<dbReference type="SUPFAM" id="SSF51735">
    <property type="entry name" value="NAD(P)-binding Rossmann-fold domains"/>
    <property type="match status" value="1"/>
</dbReference>
<evidence type="ECO:0000256" key="1">
    <source>
        <dbReference type="ARBA" id="ARBA00005525"/>
    </source>
</evidence>
<dbReference type="EMBL" id="AP014648">
    <property type="protein sequence ID" value="BAQ18127.1"/>
    <property type="molecule type" value="Genomic_DNA"/>
</dbReference>
<evidence type="ECO:0000256" key="6">
    <source>
        <dbReference type="PIRSR" id="PIRSR000193-1"/>
    </source>
</evidence>
<dbReference type="EC" id="1.5.1.2" evidence="4 5"/>
<dbReference type="Gene3D" id="1.10.3730.10">
    <property type="entry name" value="ProC C-terminal domain-like"/>
    <property type="match status" value="1"/>
</dbReference>
<keyword evidence="4" id="KW-0641">Proline biosynthesis</keyword>